<proteinExistence type="predicted"/>
<reference evidence="2 3" key="1">
    <citation type="submission" date="2018-08" db="EMBL/GenBank/DDBJ databases">
        <title>A genome reference for cultivated species of the human gut microbiota.</title>
        <authorList>
            <person name="Zou Y."/>
            <person name="Xue W."/>
            <person name="Luo G."/>
        </authorList>
    </citation>
    <scope>NUCLEOTIDE SEQUENCE [LARGE SCALE GENOMIC DNA]</scope>
    <source>
        <strain evidence="2 3">OM08-13BH</strain>
    </source>
</reference>
<dbReference type="SUPFAM" id="SSF56059">
    <property type="entry name" value="Glutathione synthetase ATP-binding domain-like"/>
    <property type="match status" value="1"/>
</dbReference>
<dbReference type="AlphaFoldDB" id="A0A3E4WSA9"/>
<comment type="caution">
    <text evidence="2">The sequence shown here is derived from an EMBL/GenBank/DDBJ whole genome shotgun (WGS) entry which is preliminary data.</text>
</comment>
<dbReference type="RefSeq" id="WP_117720158.1">
    <property type="nucleotide sequence ID" value="NZ_AP025235.1"/>
</dbReference>
<name>A0A3E4WSA9_PHOVU</name>
<gene>
    <name evidence="2" type="ORF">DXC16_07425</name>
</gene>
<organism evidence="2 3">
    <name type="scientific">Phocaeicola vulgatus</name>
    <name type="common">Bacteroides vulgatus</name>
    <dbReference type="NCBI Taxonomy" id="821"/>
    <lineage>
        <taxon>Bacteria</taxon>
        <taxon>Pseudomonadati</taxon>
        <taxon>Bacteroidota</taxon>
        <taxon>Bacteroidia</taxon>
        <taxon>Bacteroidales</taxon>
        <taxon>Bacteroidaceae</taxon>
        <taxon>Phocaeicola</taxon>
    </lineage>
</organism>
<sequence>MLNIFNGGGVLLTKILFNRITFNLYKKLNIPVQIKNEQRHEEWLVVEKIPHSMRTPLTEKEKQEVVDFWGICPASFVEYEIYKYFRGFDVRFMPMSIYLPLITRRINDYQYTEIMEHKSLFGYLTNGVVHFPHCYFRTVHGEYYASNMEQLSFDQAIAACLDADRFVIKDSLGGSGGKGIEILKLEGKTSVEKADIIKRSVAQRKTDYVVQEFLYEHDLLKQFNQTSVNTIRVQSLYLNGKFSAVTIILRFGGEGAEVDNACSGGVAVGIHPDGTLFEYGYDNQANQYDRKGNIIFKETKLPFIPDLIKHVEEAHKHQFPLCKYIGWDMIIDRNGKPVCIEINSCQNGHLTFQLSAGPTFGERTQEVIDYCKTKKLYFNKALFKY</sequence>
<protein>
    <recommendedName>
        <fullName evidence="1">Alpha-L-glutamate ligase-related protein ATP-grasp domain-containing protein</fullName>
    </recommendedName>
</protein>
<accession>A0A3E4WSA9</accession>
<dbReference type="EMBL" id="QSTG01000009">
    <property type="protein sequence ID" value="RGM45143.1"/>
    <property type="molecule type" value="Genomic_DNA"/>
</dbReference>
<dbReference type="Proteomes" id="UP000261003">
    <property type="component" value="Unassembled WGS sequence"/>
</dbReference>
<dbReference type="InterPro" id="IPR039523">
    <property type="entry name" value="RimK-rel_E_lig_ATP-grasp"/>
</dbReference>
<evidence type="ECO:0000313" key="3">
    <source>
        <dbReference type="Proteomes" id="UP000261003"/>
    </source>
</evidence>
<dbReference type="Pfam" id="PF14397">
    <property type="entry name" value="ATPgrasp_ST"/>
    <property type="match status" value="1"/>
</dbReference>
<evidence type="ECO:0000259" key="1">
    <source>
        <dbReference type="Pfam" id="PF14397"/>
    </source>
</evidence>
<evidence type="ECO:0000313" key="2">
    <source>
        <dbReference type="EMBL" id="RGM45143.1"/>
    </source>
</evidence>
<feature type="domain" description="Alpha-L-glutamate ligase-related protein ATP-grasp" evidence="1">
    <location>
        <begin position="103"/>
        <end position="367"/>
    </location>
</feature>